<gene>
    <name evidence="1" type="ORF">EAE32_07980</name>
</gene>
<dbReference type="AlphaFoldDB" id="A0A3L9LA41"/>
<evidence type="ECO:0000313" key="1">
    <source>
        <dbReference type="EMBL" id="RLY95034.1"/>
    </source>
</evidence>
<reference evidence="1 2" key="1">
    <citation type="submission" date="2018-10" db="EMBL/GenBank/DDBJ databases">
        <title>Kocuria tytonicola, new bacteria from the preen glands of American barn owls (Tyto furcata).</title>
        <authorList>
            <person name="Braun M.S."/>
            <person name="Wang E."/>
            <person name="Zimmermann S."/>
            <person name="Boutin S."/>
            <person name="Wagner H."/>
            <person name="Wink M."/>
        </authorList>
    </citation>
    <scope>NUCLEOTIDE SEQUENCE [LARGE SCALE GENOMIC DNA]</scope>
    <source>
        <strain evidence="1 2">473</strain>
    </source>
</reference>
<dbReference type="EMBL" id="RDEX01000001">
    <property type="protein sequence ID" value="RLY95034.1"/>
    <property type="molecule type" value="Genomic_DNA"/>
</dbReference>
<sequence length="127" mass="14434">MLWWMWVLLWTVVVLAGAAFLGVLLYRVLTGHVLPALDDLERTATDFSQRWNAAVEGQPAPLRSPAPPAMFAPVNDTRAAYRRGRDQRQTARLIRRMQRKDAQGLPQRYGDLVRAEQKGLRHVRSSG</sequence>
<proteinExistence type="predicted"/>
<dbReference type="OrthoDB" id="4882729at2"/>
<name>A0A3L9LA41_9MICC</name>
<evidence type="ECO:0000313" key="2">
    <source>
        <dbReference type="Proteomes" id="UP000277871"/>
    </source>
</evidence>
<dbReference type="RefSeq" id="WP_121846084.1">
    <property type="nucleotide sequence ID" value="NZ_PHOA01000049.1"/>
</dbReference>
<organism evidence="1 2">
    <name type="scientific">Kocuria tytonicola</name>
    <dbReference type="NCBI Taxonomy" id="2055946"/>
    <lineage>
        <taxon>Bacteria</taxon>
        <taxon>Bacillati</taxon>
        <taxon>Actinomycetota</taxon>
        <taxon>Actinomycetes</taxon>
        <taxon>Micrococcales</taxon>
        <taxon>Micrococcaceae</taxon>
        <taxon>Kocuria</taxon>
    </lineage>
</organism>
<keyword evidence="2" id="KW-1185">Reference proteome</keyword>
<accession>A0A3L9LA41</accession>
<protein>
    <submittedName>
        <fullName evidence="1">Uncharacterized protein</fullName>
    </submittedName>
</protein>
<comment type="caution">
    <text evidence="1">The sequence shown here is derived from an EMBL/GenBank/DDBJ whole genome shotgun (WGS) entry which is preliminary data.</text>
</comment>
<dbReference type="Proteomes" id="UP000277871">
    <property type="component" value="Unassembled WGS sequence"/>
</dbReference>